<evidence type="ECO:0000313" key="3">
    <source>
        <dbReference type="Proteomes" id="UP000626109"/>
    </source>
</evidence>
<feature type="non-terminal residue" evidence="2">
    <location>
        <position position="155"/>
    </location>
</feature>
<feature type="region of interest" description="Disordered" evidence="1">
    <location>
        <begin position="1"/>
        <end position="51"/>
    </location>
</feature>
<dbReference type="Proteomes" id="UP000626109">
    <property type="component" value="Unassembled WGS sequence"/>
</dbReference>
<evidence type="ECO:0000256" key="1">
    <source>
        <dbReference type="SAM" id="MobiDB-lite"/>
    </source>
</evidence>
<feature type="compositionally biased region" description="Basic and acidic residues" evidence="1">
    <location>
        <begin position="35"/>
        <end position="44"/>
    </location>
</feature>
<sequence length="155" mass="16985">LPASPWSQRRSACGSSTWASSSQSQGCDFCGPRPTEVHDGEPPQKSRLLSTRPVHGHILITPAADESDVTHYNIFWASNRTARTLIRSVARGITSYHLHDPVDHSKGVKIPAGVNQLMVKTSNSLGMMQDGVTVDIWDYWQPAFTSLLKGLFRGG</sequence>
<evidence type="ECO:0000313" key="2">
    <source>
        <dbReference type="EMBL" id="CAE8656912.1"/>
    </source>
</evidence>
<gene>
    <name evidence="2" type="ORF">PGLA2088_LOCUS12463</name>
</gene>
<feature type="compositionally biased region" description="Low complexity" evidence="1">
    <location>
        <begin position="11"/>
        <end position="27"/>
    </location>
</feature>
<accession>A0A813IW32</accession>
<proteinExistence type="predicted"/>
<reference evidence="2" key="1">
    <citation type="submission" date="2021-02" db="EMBL/GenBank/DDBJ databases">
        <authorList>
            <person name="Dougan E. K."/>
            <person name="Rhodes N."/>
            <person name="Thang M."/>
            <person name="Chan C."/>
        </authorList>
    </citation>
    <scope>NUCLEOTIDE SEQUENCE</scope>
</reference>
<dbReference type="EMBL" id="CAJNNW010014667">
    <property type="protein sequence ID" value="CAE8656912.1"/>
    <property type="molecule type" value="Genomic_DNA"/>
</dbReference>
<name>A0A813IW32_POLGL</name>
<feature type="compositionally biased region" description="Polar residues" evidence="1">
    <location>
        <begin position="1"/>
        <end position="10"/>
    </location>
</feature>
<protein>
    <submittedName>
        <fullName evidence="2">Uncharacterized protein</fullName>
    </submittedName>
</protein>
<comment type="caution">
    <text evidence="2">The sequence shown here is derived from an EMBL/GenBank/DDBJ whole genome shotgun (WGS) entry which is preliminary data.</text>
</comment>
<dbReference type="AlphaFoldDB" id="A0A813IW32"/>
<organism evidence="2 3">
    <name type="scientific">Polarella glacialis</name>
    <name type="common">Dinoflagellate</name>
    <dbReference type="NCBI Taxonomy" id="89957"/>
    <lineage>
        <taxon>Eukaryota</taxon>
        <taxon>Sar</taxon>
        <taxon>Alveolata</taxon>
        <taxon>Dinophyceae</taxon>
        <taxon>Suessiales</taxon>
        <taxon>Suessiaceae</taxon>
        <taxon>Polarella</taxon>
    </lineage>
</organism>